<evidence type="ECO:0008006" key="3">
    <source>
        <dbReference type="Google" id="ProtNLM"/>
    </source>
</evidence>
<accession>A0A6L2J0B4</accession>
<sequence length="592" mass="67168">MVAYLEKSKGSEGFHQIIDFLSASHITHALTESPTIYASLIKQFWQTAALSIIEDGFIAITATIDRNVKVLITEASIRRHIKIGDSKGLSTLPTEESFEQLARMGNMKRFSKGYSGVITSLFDTMLVQHPHGEPSTLASSPSRITSSPSLSPQHTSINAPSTSQQPNIQTIPVVKETTPMPYDSPLQSTKKVYSSALTKVILRVKKLERTVKTSKARRKARIVILEDKDAEDPSKQGRSLIEELDMVVDISLVPPYAGDQGRKSDDTQVSGQPKEQLGVFSAAKVLADAFKQGRGDENDQTYTRQRRRVNTASTLVSTAGVSTASEMVSTADLKENDKAQKLHEEELERFNAEQEAIDTTRQEKVVAKVQEVERQSTKEEKGKKSDDSSKPTRKKTLARKRAVIEDEFVMEVESLVTKYLIIDWKTHVLIEDFMYYQIIRADGSSKNYKIFSEMLDDFDRQDVMDLHRLVEERYTTTSPEGYDLMLWGNLKTLFESDKQNKLWKNQHEYNLISWRLCDSNGIHISLMDNGIAIHMLIEKKYPLGQEMISKMLSKRLEVNQESEMAFELLRIAMKKCIYKLCHKVPFIDQEKP</sequence>
<comment type="caution">
    <text evidence="2">The sequence shown here is derived from an EMBL/GenBank/DDBJ whole genome shotgun (WGS) entry which is preliminary data.</text>
</comment>
<name>A0A6L2J0B4_TANCI</name>
<feature type="compositionally biased region" description="Basic and acidic residues" evidence="1">
    <location>
        <begin position="361"/>
        <end position="390"/>
    </location>
</feature>
<organism evidence="2">
    <name type="scientific">Tanacetum cinerariifolium</name>
    <name type="common">Dalmatian daisy</name>
    <name type="synonym">Chrysanthemum cinerariifolium</name>
    <dbReference type="NCBI Taxonomy" id="118510"/>
    <lineage>
        <taxon>Eukaryota</taxon>
        <taxon>Viridiplantae</taxon>
        <taxon>Streptophyta</taxon>
        <taxon>Embryophyta</taxon>
        <taxon>Tracheophyta</taxon>
        <taxon>Spermatophyta</taxon>
        <taxon>Magnoliopsida</taxon>
        <taxon>eudicotyledons</taxon>
        <taxon>Gunneridae</taxon>
        <taxon>Pentapetalae</taxon>
        <taxon>asterids</taxon>
        <taxon>campanulids</taxon>
        <taxon>Asterales</taxon>
        <taxon>Asteraceae</taxon>
        <taxon>Asteroideae</taxon>
        <taxon>Anthemideae</taxon>
        <taxon>Anthemidinae</taxon>
        <taxon>Tanacetum</taxon>
    </lineage>
</organism>
<feature type="region of interest" description="Disordered" evidence="1">
    <location>
        <begin position="361"/>
        <end position="396"/>
    </location>
</feature>
<feature type="region of interest" description="Disordered" evidence="1">
    <location>
        <begin position="131"/>
        <end position="165"/>
    </location>
</feature>
<proteinExistence type="predicted"/>
<feature type="compositionally biased region" description="Polar residues" evidence="1">
    <location>
        <begin position="153"/>
        <end position="165"/>
    </location>
</feature>
<feature type="compositionally biased region" description="Low complexity" evidence="1">
    <location>
        <begin position="135"/>
        <end position="152"/>
    </location>
</feature>
<evidence type="ECO:0000256" key="1">
    <source>
        <dbReference type="SAM" id="MobiDB-lite"/>
    </source>
</evidence>
<feature type="region of interest" description="Disordered" evidence="1">
    <location>
        <begin position="291"/>
        <end position="317"/>
    </location>
</feature>
<reference evidence="2" key="1">
    <citation type="journal article" date="2019" name="Sci. Rep.">
        <title>Draft genome of Tanacetum cinerariifolium, the natural source of mosquito coil.</title>
        <authorList>
            <person name="Yamashiro T."/>
            <person name="Shiraishi A."/>
            <person name="Satake H."/>
            <person name="Nakayama K."/>
        </authorList>
    </citation>
    <scope>NUCLEOTIDE SEQUENCE</scope>
</reference>
<dbReference type="EMBL" id="BKCJ010000139">
    <property type="protein sequence ID" value="GEU30226.1"/>
    <property type="molecule type" value="Genomic_DNA"/>
</dbReference>
<dbReference type="AlphaFoldDB" id="A0A6L2J0B4"/>
<gene>
    <name evidence="2" type="ORF">Tci_002204</name>
</gene>
<protein>
    <recommendedName>
        <fullName evidence="3">Xylulose kinase-1</fullName>
    </recommendedName>
</protein>
<evidence type="ECO:0000313" key="2">
    <source>
        <dbReference type="EMBL" id="GEU30226.1"/>
    </source>
</evidence>